<dbReference type="InterPro" id="IPR002717">
    <property type="entry name" value="HAT_MYST-type"/>
</dbReference>
<dbReference type="InterPro" id="IPR036388">
    <property type="entry name" value="WH-like_DNA-bd_sf"/>
</dbReference>
<evidence type="ECO:0000256" key="3">
    <source>
        <dbReference type="ARBA" id="ARBA00013184"/>
    </source>
</evidence>
<dbReference type="GO" id="GO:0003712">
    <property type="term" value="F:transcription coregulator activity"/>
    <property type="evidence" value="ECO:0007669"/>
    <property type="project" value="TreeGrafter"/>
</dbReference>
<dbReference type="InterPro" id="IPR025995">
    <property type="entry name" value="Tudor-knot"/>
</dbReference>
<feature type="compositionally biased region" description="Low complexity" evidence="14">
    <location>
        <begin position="69"/>
        <end position="88"/>
    </location>
</feature>
<dbReference type="GO" id="GO:0005634">
    <property type="term" value="C:nucleus"/>
    <property type="evidence" value="ECO:0007669"/>
    <property type="project" value="UniProtKB-SubCell"/>
</dbReference>
<dbReference type="FunFam" id="1.10.10.10:FF:000476">
    <property type="entry name" value="Histone acetyltransferase"/>
    <property type="match status" value="1"/>
</dbReference>
<dbReference type="Gene3D" id="3.30.60.60">
    <property type="entry name" value="N-acetyl transferase-like"/>
    <property type="match status" value="1"/>
</dbReference>
<dbReference type="Pfam" id="PF01853">
    <property type="entry name" value="MOZ_SAS"/>
    <property type="match status" value="1"/>
</dbReference>
<feature type="compositionally biased region" description="Polar residues" evidence="14">
    <location>
        <begin position="235"/>
        <end position="271"/>
    </location>
</feature>
<name>A0A7S2XLQ2_9STRA</name>
<protein>
    <recommendedName>
        <fullName evidence="3 12">Histone acetyltransferase</fullName>
        <ecNumber evidence="3 12">2.3.1.48</ecNumber>
    </recommendedName>
</protein>
<keyword evidence="4" id="KW-0808">Transferase</keyword>
<feature type="active site" description="Proton donor/acceptor" evidence="11">
    <location>
        <position position="593"/>
    </location>
</feature>
<evidence type="ECO:0000256" key="6">
    <source>
        <dbReference type="ARBA" id="ARBA00022771"/>
    </source>
</evidence>
<dbReference type="Pfam" id="PF11717">
    <property type="entry name" value="Tudor-knot"/>
    <property type="match status" value="1"/>
</dbReference>
<dbReference type="EMBL" id="HBHQ01008467">
    <property type="protein sequence ID" value="CAD9813826.1"/>
    <property type="molecule type" value="Transcribed_RNA"/>
</dbReference>
<dbReference type="InterPro" id="IPR016181">
    <property type="entry name" value="Acyl_CoA_acyltransferase"/>
</dbReference>
<keyword evidence="13" id="KW-0175">Coiled coil</keyword>
<evidence type="ECO:0000256" key="10">
    <source>
        <dbReference type="ARBA" id="ARBA00023242"/>
    </source>
</evidence>
<dbReference type="PROSITE" id="PS51726">
    <property type="entry name" value="MYST_HAT"/>
    <property type="match status" value="1"/>
</dbReference>
<evidence type="ECO:0000256" key="7">
    <source>
        <dbReference type="ARBA" id="ARBA00022833"/>
    </source>
</evidence>
<evidence type="ECO:0000256" key="12">
    <source>
        <dbReference type="RuleBase" id="RU361211"/>
    </source>
</evidence>
<dbReference type="Gene3D" id="2.30.30.140">
    <property type="match status" value="1"/>
</dbReference>
<organism evidence="16">
    <name type="scientific">Attheya septentrionalis</name>
    <dbReference type="NCBI Taxonomy" id="420275"/>
    <lineage>
        <taxon>Eukaryota</taxon>
        <taxon>Sar</taxon>
        <taxon>Stramenopiles</taxon>
        <taxon>Ochrophyta</taxon>
        <taxon>Bacillariophyta</taxon>
        <taxon>Coscinodiscophyceae</taxon>
        <taxon>Chaetocerotophycidae</taxon>
        <taxon>Chaetocerotales</taxon>
        <taxon>Attheyaceae</taxon>
        <taxon>Attheya</taxon>
    </lineage>
</organism>
<dbReference type="GO" id="GO:0006357">
    <property type="term" value="P:regulation of transcription by RNA polymerase II"/>
    <property type="evidence" value="ECO:0007669"/>
    <property type="project" value="TreeGrafter"/>
</dbReference>
<dbReference type="PANTHER" id="PTHR10615:SF161">
    <property type="entry name" value="HISTONE ACETYLTRANSFERASE KAT7"/>
    <property type="match status" value="1"/>
</dbReference>
<dbReference type="GO" id="GO:0004402">
    <property type="term" value="F:histone acetyltransferase activity"/>
    <property type="evidence" value="ECO:0007669"/>
    <property type="project" value="InterPro"/>
</dbReference>
<evidence type="ECO:0000313" key="16">
    <source>
        <dbReference type="EMBL" id="CAD9813826.1"/>
    </source>
</evidence>
<dbReference type="GO" id="GO:0000785">
    <property type="term" value="C:chromatin"/>
    <property type="evidence" value="ECO:0007669"/>
    <property type="project" value="TreeGrafter"/>
</dbReference>
<evidence type="ECO:0000256" key="14">
    <source>
        <dbReference type="SAM" id="MobiDB-lite"/>
    </source>
</evidence>
<dbReference type="SUPFAM" id="SSF55729">
    <property type="entry name" value="Acyl-CoA N-acyltransferases (Nat)"/>
    <property type="match status" value="1"/>
</dbReference>
<keyword evidence="5" id="KW-0479">Metal-binding</keyword>
<evidence type="ECO:0000256" key="1">
    <source>
        <dbReference type="ARBA" id="ARBA00004123"/>
    </source>
</evidence>
<evidence type="ECO:0000256" key="4">
    <source>
        <dbReference type="ARBA" id="ARBA00022679"/>
    </source>
</evidence>
<dbReference type="AlphaFoldDB" id="A0A7S2XLQ2"/>
<dbReference type="EC" id="2.3.1.48" evidence="3 12"/>
<comment type="subcellular location">
    <subcellularLocation>
        <location evidence="1 12">Nucleus</location>
    </subcellularLocation>
</comment>
<dbReference type="InterPro" id="IPR040706">
    <property type="entry name" value="Zf-MYST"/>
</dbReference>
<sequence>MGTPQPESEEQQAADISDVAKKSNGGDTTPPMESSEKSAGGSDAEKKSADPTPSISTNQKSLKKRPNSKKSGSSSKSKKGSSSVSEGGIDAHPYARSSVIEVWHGGVAGEEGSDDSSDDSDDEEEGGEKAEETPRTVRLCDIIDRAGSEGKWRYYVHYREFNRRMDEWITMDRIASPPSVGNAKVRALKKQKEEAIKQAAREKLALEEAAAAAAALAEPTRASRRRSAITSTPTNSSSMLTPDPSNNPTGTLTISTTYAGTTTPSAQSLTPTGADPGTPRSRGARSLRRTTSTVGIEGKAGDDSAAEDEGGTSTQPQRLTRRQKRKRGDEVDGATSPAMGADGVLSPSGGAAGGAPSSTTIQVGSVAVPVPHHGAVEHVVGDHVVATIPAQELDEHEGLDEASLREHEEVTKVKNVQELELGQYRMETWYFSPIPKELLTDGLVEVLYVCEFTLQFFARKEELLRFQAKELPKKQRHPPGNEIYRKGNLSMFEVDGFEARLYCQNLCYIAKLFLDHKTLYFDVDPFLFYVLCEVDNRGFHPVGYYSKEKYSDVGYNLACILTFPSHQRKGYGRFLIAFSYELSKKEEKVGSPEKPMSDLGQQAYKPYWTSTIVDFLIQHADCNTMSIMDISKQTSIMAEDIIFTLNQLGILKFINGIYFVAADKSLLDTLAKKHPVKEPRVDPTCLHWTPFLTDIKRDKFSIHSKKPSVEGEESRGNGGF</sequence>
<gene>
    <name evidence="16" type="ORF">ASEP1449_LOCUS5651</name>
</gene>
<feature type="compositionally biased region" description="Low complexity" evidence="14">
    <location>
        <begin position="346"/>
        <end position="357"/>
    </location>
</feature>
<dbReference type="Pfam" id="PF17772">
    <property type="entry name" value="zf-MYST"/>
    <property type="match status" value="1"/>
</dbReference>
<feature type="region of interest" description="Disordered" evidence="14">
    <location>
        <begin position="1"/>
        <end position="135"/>
    </location>
</feature>
<dbReference type="FunFam" id="3.40.630.30:FF:000002">
    <property type="entry name" value="Histone acetyltransferase"/>
    <property type="match status" value="1"/>
</dbReference>
<dbReference type="GO" id="GO:0003682">
    <property type="term" value="F:chromatin binding"/>
    <property type="evidence" value="ECO:0007669"/>
    <property type="project" value="TreeGrafter"/>
</dbReference>
<evidence type="ECO:0000259" key="15">
    <source>
        <dbReference type="PROSITE" id="PS51726"/>
    </source>
</evidence>
<dbReference type="InterPro" id="IPR016197">
    <property type="entry name" value="Chromo-like_dom_sf"/>
</dbReference>
<evidence type="ECO:0000256" key="9">
    <source>
        <dbReference type="ARBA" id="ARBA00022990"/>
    </source>
</evidence>
<keyword evidence="9" id="KW-0007">Acetylation</keyword>
<feature type="compositionally biased region" description="Polar residues" evidence="14">
    <location>
        <begin position="51"/>
        <end position="60"/>
    </location>
</feature>
<dbReference type="PANTHER" id="PTHR10615">
    <property type="entry name" value="HISTONE ACETYLTRANSFERASE"/>
    <property type="match status" value="1"/>
</dbReference>
<dbReference type="InterPro" id="IPR050603">
    <property type="entry name" value="MYST_HAT"/>
</dbReference>
<comment type="similarity">
    <text evidence="2 12">Belongs to the MYST (SAS/MOZ) family.</text>
</comment>
<evidence type="ECO:0000256" key="8">
    <source>
        <dbReference type="ARBA" id="ARBA00022853"/>
    </source>
</evidence>
<dbReference type="GO" id="GO:0008270">
    <property type="term" value="F:zinc ion binding"/>
    <property type="evidence" value="ECO:0007669"/>
    <property type="project" value="UniProtKB-KW"/>
</dbReference>
<evidence type="ECO:0000256" key="11">
    <source>
        <dbReference type="PIRSR" id="PIRSR602717-51"/>
    </source>
</evidence>
<keyword evidence="7" id="KW-0862">Zinc</keyword>
<feature type="compositionally biased region" description="Acidic residues" evidence="14">
    <location>
        <begin position="111"/>
        <end position="126"/>
    </location>
</feature>
<evidence type="ECO:0000256" key="2">
    <source>
        <dbReference type="ARBA" id="ARBA00010107"/>
    </source>
</evidence>
<accession>A0A7S2XLQ2</accession>
<feature type="region of interest" description="Disordered" evidence="14">
    <location>
        <begin position="215"/>
        <end position="357"/>
    </location>
</feature>
<feature type="coiled-coil region" evidence="13">
    <location>
        <begin position="182"/>
        <end position="212"/>
    </location>
</feature>
<dbReference type="Gene3D" id="3.40.630.30">
    <property type="match status" value="1"/>
</dbReference>
<dbReference type="SUPFAM" id="SSF54160">
    <property type="entry name" value="Chromo domain-like"/>
    <property type="match status" value="1"/>
</dbReference>
<evidence type="ECO:0000256" key="5">
    <source>
        <dbReference type="ARBA" id="ARBA00022723"/>
    </source>
</evidence>
<keyword evidence="6" id="KW-0863">Zinc-finger</keyword>
<keyword evidence="8" id="KW-0156">Chromatin regulator</keyword>
<dbReference type="Gene3D" id="1.10.10.10">
    <property type="entry name" value="Winged helix-like DNA-binding domain superfamily/Winged helix DNA-binding domain"/>
    <property type="match status" value="1"/>
</dbReference>
<evidence type="ECO:0000256" key="13">
    <source>
        <dbReference type="SAM" id="Coils"/>
    </source>
</evidence>
<reference evidence="16" key="1">
    <citation type="submission" date="2021-01" db="EMBL/GenBank/DDBJ databases">
        <authorList>
            <person name="Corre E."/>
            <person name="Pelletier E."/>
            <person name="Niang G."/>
            <person name="Scheremetjew M."/>
            <person name="Finn R."/>
            <person name="Kale V."/>
            <person name="Holt S."/>
            <person name="Cochrane G."/>
            <person name="Meng A."/>
            <person name="Brown T."/>
            <person name="Cohen L."/>
        </authorList>
    </citation>
    <scope>NUCLEOTIDE SEQUENCE</scope>
    <source>
        <strain evidence="16">CCMP2084</strain>
    </source>
</reference>
<proteinExistence type="inferred from homology"/>
<keyword evidence="10 12" id="KW-0539">Nucleus</keyword>
<feature type="domain" description="MYST-type HAT" evidence="15">
    <location>
        <begin position="411"/>
        <end position="690"/>
    </location>
</feature>
<dbReference type="CDD" id="cd04301">
    <property type="entry name" value="NAT_SF"/>
    <property type="match status" value="1"/>
</dbReference>
<comment type="catalytic activity">
    <reaction evidence="12">
        <text>L-lysyl-[protein] + acetyl-CoA = N(6)-acetyl-L-lysyl-[protein] + CoA + H(+)</text>
        <dbReference type="Rhea" id="RHEA:45948"/>
        <dbReference type="Rhea" id="RHEA-COMP:9752"/>
        <dbReference type="Rhea" id="RHEA-COMP:10731"/>
        <dbReference type="ChEBI" id="CHEBI:15378"/>
        <dbReference type="ChEBI" id="CHEBI:29969"/>
        <dbReference type="ChEBI" id="CHEBI:57287"/>
        <dbReference type="ChEBI" id="CHEBI:57288"/>
        <dbReference type="ChEBI" id="CHEBI:61930"/>
        <dbReference type="EC" id="2.3.1.48"/>
    </reaction>
</comment>